<feature type="transmembrane region" description="Helical" evidence="5">
    <location>
        <begin position="55"/>
        <end position="73"/>
    </location>
</feature>
<dbReference type="RefSeq" id="WP_127189510.1">
    <property type="nucleotide sequence ID" value="NZ_RZNJ01000006.1"/>
</dbReference>
<evidence type="ECO:0000259" key="6">
    <source>
        <dbReference type="Pfam" id="PF01545"/>
    </source>
</evidence>
<dbReference type="GO" id="GO:0016020">
    <property type="term" value="C:membrane"/>
    <property type="evidence" value="ECO:0007669"/>
    <property type="project" value="UniProtKB-SubCell"/>
</dbReference>
<organism evidence="7 8">
    <name type="scientific">Arsenicitalea aurantiaca</name>
    <dbReference type="NCBI Taxonomy" id="1783274"/>
    <lineage>
        <taxon>Bacteria</taxon>
        <taxon>Pseudomonadati</taxon>
        <taxon>Pseudomonadota</taxon>
        <taxon>Alphaproteobacteria</taxon>
        <taxon>Hyphomicrobiales</taxon>
        <taxon>Devosiaceae</taxon>
        <taxon>Arsenicitalea</taxon>
    </lineage>
</organism>
<keyword evidence="2 5" id="KW-0812">Transmembrane</keyword>
<dbReference type="Gene3D" id="1.20.1510.10">
    <property type="entry name" value="Cation efflux protein transmembrane domain"/>
    <property type="match status" value="1"/>
</dbReference>
<dbReference type="Pfam" id="PF01545">
    <property type="entry name" value="Cation_efflux"/>
    <property type="match status" value="1"/>
</dbReference>
<evidence type="ECO:0000256" key="4">
    <source>
        <dbReference type="ARBA" id="ARBA00023136"/>
    </source>
</evidence>
<dbReference type="SUPFAM" id="SSF161111">
    <property type="entry name" value="Cation efflux protein transmembrane domain-like"/>
    <property type="match status" value="1"/>
</dbReference>
<dbReference type="GO" id="GO:0008324">
    <property type="term" value="F:monoatomic cation transmembrane transporter activity"/>
    <property type="evidence" value="ECO:0007669"/>
    <property type="project" value="InterPro"/>
</dbReference>
<evidence type="ECO:0000256" key="1">
    <source>
        <dbReference type="ARBA" id="ARBA00004141"/>
    </source>
</evidence>
<feature type="transmembrane region" description="Helical" evidence="5">
    <location>
        <begin position="175"/>
        <end position="193"/>
    </location>
</feature>
<comment type="subcellular location">
    <subcellularLocation>
        <location evidence="1">Membrane</location>
        <topology evidence="1">Multi-pass membrane protein</topology>
    </subcellularLocation>
</comment>
<evidence type="ECO:0000256" key="3">
    <source>
        <dbReference type="ARBA" id="ARBA00022989"/>
    </source>
</evidence>
<gene>
    <name evidence="7" type="ORF">EMQ25_15470</name>
</gene>
<feature type="domain" description="Cation efflux protein transmembrane" evidence="6">
    <location>
        <begin position="22"/>
        <end position="197"/>
    </location>
</feature>
<dbReference type="OrthoDB" id="9799649at2"/>
<feature type="transmembrane region" description="Helical" evidence="5">
    <location>
        <begin position="22"/>
        <end position="43"/>
    </location>
</feature>
<dbReference type="InterPro" id="IPR058533">
    <property type="entry name" value="Cation_efflux_TM"/>
</dbReference>
<keyword evidence="4 5" id="KW-0472">Membrane</keyword>
<comment type="caution">
    <text evidence="7">The sequence shown here is derived from an EMBL/GenBank/DDBJ whole genome shotgun (WGS) entry which is preliminary data.</text>
</comment>
<dbReference type="EMBL" id="RZNJ01000006">
    <property type="protein sequence ID" value="RUT28786.1"/>
    <property type="molecule type" value="Genomic_DNA"/>
</dbReference>
<evidence type="ECO:0000313" key="7">
    <source>
        <dbReference type="EMBL" id="RUT28786.1"/>
    </source>
</evidence>
<accession>A0A433X3Z5</accession>
<dbReference type="AlphaFoldDB" id="A0A433X3Z5"/>
<evidence type="ECO:0000313" key="8">
    <source>
        <dbReference type="Proteomes" id="UP000281547"/>
    </source>
</evidence>
<reference evidence="7 8" key="1">
    <citation type="journal article" date="2016" name="Int. J. Syst. Evol. Microbiol.">
        <title>Arsenicitalea aurantiaca gen. nov., sp. nov., a new member of the family Hyphomicrobiaceae, isolated from high-arsenic sediment.</title>
        <authorList>
            <person name="Mu Y."/>
            <person name="Zhou L."/>
            <person name="Zeng X.C."/>
            <person name="Liu L."/>
            <person name="Pan Y."/>
            <person name="Chen X."/>
            <person name="Wang J."/>
            <person name="Li S."/>
            <person name="Li W.J."/>
            <person name="Wang Y."/>
        </authorList>
    </citation>
    <scope>NUCLEOTIDE SEQUENCE [LARGE SCALE GENOMIC DNA]</scope>
    <source>
        <strain evidence="7 8">42-50</strain>
    </source>
</reference>
<feature type="transmembrane region" description="Helical" evidence="5">
    <location>
        <begin position="152"/>
        <end position="169"/>
    </location>
</feature>
<dbReference type="Proteomes" id="UP000281547">
    <property type="component" value="Unassembled WGS sequence"/>
</dbReference>
<proteinExistence type="predicted"/>
<feature type="transmembrane region" description="Helical" evidence="5">
    <location>
        <begin position="112"/>
        <end position="131"/>
    </location>
</feature>
<sequence length="221" mass="23366">MSAGCGHEHSFDGMDDAYKRRLVIVTILNLLGFAIEMSAGALSGSQALKADALDFLADGATYALSLWAIGRPLQVRAGAAFAKGLSLVAIGLWIAGSTLYQVFYMGMPEPHVMSIVGLIALGINFVSVWLLMAYKDGDANVRSVWLCSRNDMIGNIAVVGAAGAVAVLGNGAPDLIVAFIMSALFLSSAGQILRQSATEWQRARSGEAVTHDHEHDHGHSH</sequence>
<evidence type="ECO:0000256" key="5">
    <source>
        <dbReference type="SAM" id="Phobius"/>
    </source>
</evidence>
<protein>
    <submittedName>
        <fullName evidence="7">Cation transporter</fullName>
    </submittedName>
</protein>
<name>A0A433X3Z5_9HYPH</name>
<keyword evidence="3 5" id="KW-1133">Transmembrane helix</keyword>
<keyword evidence="8" id="KW-1185">Reference proteome</keyword>
<dbReference type="InterPro" id="IPR027469">
    <property type="entry name" value="Cation_efflux_TMD_sf"/>
</dbReference>
<feature type="transmembrane region" description="Helical" evidence="5">
    <location>
        <begin position="85"/>
        <end position="106"/>
    </location>
</feature>
<evidence type="ECO:0000256" key="2">
    <source>
        <dbReference type="ARBA" id="ARBA00022692"/>
    </source>
</evidence>